<dbReference type="RefSeq" id="WP_318598998.1">
    <property type="nucleotide sequence ID" value="NZ_JAWSTH010000059.1"/>
</dbReference>
<dbReference type="InterPro" id="IPR032465">
    <property type="entry name" value="ACMSD"/>
</dbReference>
<dbReference type="PANTHER" id="PTHR21240">
    <property type="entry name" value="2-AMINO-3-CARBOXYLMUCONATE-6-SEMIALDEHYDE DECARBOXYLASE"/>
    <property type="match status" value="1"/>
</dbReference>
<organism evidence="2 3">
    <name type="scientific">Conexibacter stalactiti</name>
    <dbReference type="NCBI Taxonomy" id="1940611"/>
    <lineage>
        <taxon>Bacteria</taxon>
        <taxon>Bacillati</taxon>
        <taxon>Actinomycetota</taxon>
        <taxon>Thermoleophilia</taxon>
        <taxon>Solirubrobacterales</taxon>
        <taxon>Conexibacteraceae</taxon>
        <taxon>Conexibacter</taxon>
    </lineage>
</organism>
<accession>A0ABU4HTB5</accession>
<comment type="caution">
    <text evidence="2">The sequence shown here is derived from an EMBL/GenBank/DDBJ whole genome shotgun (WGS) entry which is preliminary data.</text>
</comment>
<evidence type="ECO:0000313" key="3">
    <source>
        <dbReference type="Proteomes" id="UP001284601"/>
    </source>
</evidence>
<evidence type="ECO:0000313" key="2">
    <source>
        <dbReference type="EMBL" id="MDW5596560.1"/>
    </source>
</evidence>
<sequence>MRIDVHQHLLSQPLLAALERRGAVPSLTRGGDGWTYHLAGEPDSALPFADADLAVRAGQLEDDGVDRALVLLSSALGIEHLPAEEAAPLLDAYHDGAAALPSERFGAWGAVGVHQPDPSAVDALLARGFVGVSLPATALATPAAVERLGPLLARLEQAGAPLFVHPGPVALDGSDARAAGAPAWWPALTDYVAQMNAAWHAFLHTGRPALPRLRVLFAMLAGLAPLQLERLAARGGPAERAADDPLTFYDTSSYGPQAIHAVLRAIGPDQLVHGSDRPVVGAAVPAADTAVGHALLRINPARLLSPTTTEPRVPAAGGPA</sequence>
<protein>
    <submittedName>
        <fullName evidence="2">Amidohydrolase family protein</fullName>
    </submittedName>
</protein>
<dbReference type="SUPFAM" id="SSF51556">
    <property type="entry name" value="Metallo-dependent hydrolases"/>
    <property type="match status" value="1"/>
</dbReference>
<dbReference type="PANTHER" id="PTHR21240:SF28">
    <property type="entry name" value="ISO-OROTATE DECARBOXYLASE (EUROFUNG)"/>
    <property type="match status" value="1"/>
</dbReference>
<dbReference type="EMBL" id="JAWSTH010000059">
    <property type="protein sequence ID" value="MDW5596560.1"/>
    <property type="molecule type" value="Genomic_DNA"/>
</dbReference>
<dbReference type="Proteomes" id="UP001284601">
    <property type="component" value="Unassembled WGS sequence"/>
</dbReference>
<proteinExistence type="predicted"/>
<keyword evidence="3" id="KW-1185">Reference proteome</keyword>
<reference evidence="3" key="1">
    <citation type="submission" date="2023-07" db="EMBL/GenBank/DDBJ databases">
        <title>Conexibacter stalactiti sp. nov., isolated from stalactites in a lava cave and emended description of the genus Conexibacter.</title>
        <authorList>
            <person name="Lee S.D."/>
        </authorList>
    </citation>
    <scope>NUCLEOTIDE SEQUENCE [LARGE SCALE GENOMIC DNA]</scope>
    <source>
        <strain evidence="3">KCTC 39840</strain>
    </source>
</reference>
<keyword evidence="1" id="KW-0456">Lyase</keyword>
<gene>
    <name evidence="2" type="ORF">R7226_19590</name>
</gene>
<dbReference type="Gene3D" id="3.20.20.140">
    <property type="entry name" value="Metal-dependent hydrolases"/>
    <property type="match status" value="1"/>
</dbReference>
<name>A0ABU4HTB5_9ACTN</name>
<dbReference type="InterPro" id="IPR032466">
    <property type="entry name" value="Metal_Hydrolase"/>
</dbReference>
<evidence type="ECO:0000256" key="1">
    <source>
        <dbReference type="ARBA" id="ARBA00023239"/>
    </source>
</evidence>